<dbReference type="GO" id="GO:0012507">
    <property type="term" value="C:ER to Golgi transport vesicle membrane"/>
    <property type="evidence" value="ECO:0007669"/>
    <property type="project" value="TreeGrafter"/>
</dbReference>
<dbReference type="GO" id="GO:0005795">
    <property type="term" value="C:Golgi stack"/>
    <property type="evidence" value="ECO:0007669"/>
    <property type="project" value="TreeGrafter"/>
</dbReference>
<dbReference type="AlphaFoldDB" id="F9WJ65"/>
<sequence length="607" mass="65433">MSFLVKTLLGDNVVHPVENSRKGSSPQGEEGNKEESDSFRAPVQKLISRVLSCTVPQDRRDALKELNEYPDLPSVMDPSEVLRICDLLRNYPEDGEVVESSLAILSNVTDVSGYPTSGPVMVSQGDKEYVRDSFLHTLVEQVPLLLGHMKEGSFWSRFHAVQLLQRLQDYDPLSMDKHLLASQGISVLVDILSDNSHGGALRNEGLVLIAAITATNTELQTLLAFNNAFEKLFEVIREEGDLDGGVIVADCLTIAHNMLRGNKATQKLFCEMDCAGLICPLMDAIAEPVRIAGRRCNNATHRTSEGSDALGPKVILTPLSGVQNMIALTAISLLGCVLRDGKALSDGGASVQESFLRCGVLSPLASLALLGAVVDDSVRVEALRTLAALVEDSELVVEQFLKLQVVTFLQEGSVQYVRETSAMRAALHVLLGTADRVLQPSVAQVFHALFTAADRGEEVALALLRGFSPPPSTAISVVTAKEPMTDDCGAAIAAALFSASTHNDCSGKYYAALLLDRLLMFPASSELLLEGRGTEVQSTSTARGSKCPTGADANDVTVQPDATFTAFVDYVLKCFRGQGEMDLNTLSACFRALLRWVVCDNKLDSIF</sequence>
<dbReference type="GO" id="GO:0005783">
    <property type="term" value="C:endoplasmic reticulum"/>
    <property type="evidence" value="ECO:0007669"/>
    <property type="project" value="TreeGrafter"/>
</dbReference>
<accession>F9WJ65</accession>
<dbReference type="GO" id="GO:0048211">
    <property type="term" value="P:Golgi vesicle docking"/>
    <property type="evidence" value="ECO:0007669"/>
    <property type="project" value="TreeGrafter"/>
</dbReference>
<gene>
    <name evidence="2" type="ORF">TCIL3000_0_21910</name>
</gene>
<dbReference type="Gene3D" id="1.25.10.10">
    <property type="entry name" value="Leucine-rich Repeat Variant"/>
    <property type="match status" value="1"/>
</dbReference>
<dbReference type="PANTHER" id="PTHR10013:SF0">
    <property type="entry name" value="GENERAL VESICULAR TRANSPORT FACTOR P115"/>
    <property type="match status" value="1"/>
</dbReference>
<evidence type="ECO:0000313" key="3">
    <source>
        <dbReference type="Proteomes" id="UP000000702"/>
    </source>
</evidence>
<dbReference type="EMBL" id="CAEQ01002688">
    <property type="protein sequence ID" value="CCD17368.1"/>
    <property type="molecule type" value="Genomic_DNA"/>
</dbReference>
<dbReference type="OMA" id="FWSRFHA"/>
<organism evidence="2 3">
    <name type="scientific">Trypanosoma congolense (strain IL3000)</name>
    <dbReference type="NCBI Taxonomy" id="1068625"/>
    <lineage>
        <taxon>Eukaryota</taxon>
        <taxon>Discoba</taxon>
        <taxon>Euglenozoa</taxon>
        <taxon>Kinetoplastea</taxon>
        <taxon>Metakinetoplastina</taxon>
        <taxon>Trypanosomatida</taxon>
        <taxon>Trypanosomatidae</taxon>
        <taxon>Trypanosoma</taxon>
        <taxon>Nannomonas</taxon>
    </lineage>
</organism>
<dbReference type="SUPFAM" id="SSF48371">
    <property type="entry name" value="ARM repeat"/>
    <property type="match status" value="1"/>
</dbReference>
<dbReference type="InterPro" id="IPR024095">
    <property type="entry name" value="Vesicle_P115"/>
</dbReference>
<comment type="caution">
    <text evidence="2">The sequence shown here is derived from an EMBL/GenBank/DDBJ whole genome shotgun (WGS) entry which is preliminary data.</text>
</comment>
<dbReference type="VEuPathDB" id="TriTrypDB:TcIL3000_0_21910"/>
<dbReference type="GO" id="GO:0006888">
    <property type="term" value="P:endoplasmic reticulum to Golgi vesicle-mediated transport"/>
    <property type="evidence" value="ECO:0007669"/>
    <property type="project" value="TreeGrafter"/>
</dbReference>
<keyword evidence="3" id="KW-1185">Reference proteome</keyword>
<evidence type="ECO:0000256" key="1">
    <source>
        <dbReference type="SAM" id="MobiDB-lite"/>
    </source>
</evidence>
<dbReference type="InterPro" id="IPR011989">
    <property type="entry name" value="ARM-like"/>
</dbReference>
<dbReference type="GO" id="GO:0006886">
    <property type="term" value="P:intracellular protein transport"/>
    <property type="evidence" value="ECO:0007669"/>
    <property type="project" value="TreeGrafter"/>
</dbReference>
<dbReference type="PANTHER" id="PTHR10013">
    <property type="entry name" value="GENERAL VESICULAR TRANSPORT FACTOR P115"/>
    <property type="match status" value="1"/>
</dbReference>
<reference evidence="2 3" key="2">
    <citation type="journal article" date="2012" name="Proc. Natl. Acad. Sci. U.S.A.">
        <title>Antigenic diversity is generated by distinct evolutionary mechanisms in African trypanosome species.</title>
        <authorList>
            <person name="Jackson A.P."/>
            <person name="Berry A."/>
            <person name="Aslett M."/>
            <person name="Allison H.C."/>
            <person name="Burton P."/>
            <person name="Vavrova-Anderson J."/>
            <person name="Brown R."/>
            <person name="Browne H."/>
            <person name="Corton N."/>
            <person name="Hauser H."/>
            <person name="Gamble J."/>
            <person name="Gilderthorp R."/>
            <person name="Marcello L."/>
            <person name="McQuillan J."/>
            <person name="Otto T.D."/>
            <person name="Quail M.A."/>
            <person name="Sanders M.J."/>
            <person name="van Tonder A."/>
            <person name="Ginger M.L."/>
            <person name="Field M.C."/>
            <person name="Barry J.D."/>
            <person name="Hertz-Fowler C."/>
            <person name="Berriman M."/>
        </authorList>
    </citation>
    <scope>NUCLEOTIDE SEQUENCE [LARGE SCALE GENOMIC DNA]</scope>
    <source>
        <strain evidence="2 3">IL3000</strain>
    </source>
</reference>
<proteinExistence type="predicted"/>
<name>F9WJ65_TRYCI</name>
<feature type="region of interest" description="Disordered" evidence="1">
    <location>
        <begin position="15"/>
        <end position="39"/>
    </location>
</feature>
<evidence type="ECO:0000313" key="2">
    <source>
        <dbReference type="EMBL" id="CCD17368.1"/>
    </source>
</evidence>
<reference evidence="3" key="1">
    <citation type="submission" date="2011-07" db="EMBL/GenBank/DDBJ databases">
        <title>Divergent evolution of antigenic variation in African trypanosomes.</title>
        <authorList>
            <person name="Jackson A.P."/>
            <person name="Berry A."/>
            <person name="Allison H.C."/>
            <person name="Burton P."/>
            <person name="Anderson J."/>
            <person name="Aslett M."/>
            <person name="Brown R."/>
            <person name="Corton N."/>
            <person name="Harris D."/>
            <person name="Hauser H."/>
            <person name="Gamble J."/>
            <person name="Gilderthorp R."/>
            <person name="McQuillan J."/>
            <person name="Quail M.A."/>
            <person name="Sanders M."/>
            <person name="Van Tonder A."/>
            <person name="Ginger M.L."/>
            <person name="Donelson J.E."/>
            <person name="Field M.C."/>
            <person name="Barry J.D."/>
            <person name="Berriman M."/>
            <person name="Hertz-Fowler C."/>
        </authorList>
    </citation>
    <scope>NUCLEOTIDE SEQUENCE [LARGE SCALE GENOMIC DNA]</scope>
    <source>
        <strain evidence="3">IL3000</strain>
    </source>
</reference>
<dbReference type="Proteomes" id="UP000000702">
    <property type="component" value="Unassembled WGS sequence"/>
</dbReference>
<dbReference type="GO" id="GO:0061025">
    <property type="term" value="P:membrane fusion"/>
    <property type="evidence" value="ECO:0007669"/>
    <property type="project" value="TreeGrafter"/>
</dbReference>
<dbReference type="InterPro" id="IPR016024">
    <property type="entry name" value="ARM-type_fold"/>
</dbReference>
<protein>
    <submittedName>
        <fullName evidence="2">WGS project CAEQ00000000 data, annotated contig 876</fullName>
    </submittedName>
</protein>